<dbReference type="RefSeq" id="WP_152763984.1">
    <property type="nucleotide sequence ID" value="NZ_WHLY01000002.1"/>
</dbReference>
<dbReference type="SUPFAM" id="SSF56300">
    <property type="entry name" value="Metallo-dependent phosphatases"/>
    <property type="match status" value="1"/>
</dbReference>
<dbReference type="Gene3D" id="2.60.40.380">
    <property type="entry name" value="Purple acid phosphatase-like, N-terminal"/>
    <property type="match status" value="1"/>
</dbReference>
<gene>
    <name evidence="2" type="ORF">GBK04_23605</name>
</gene>
<keyword evidence="3" id="KW-1185">Reference proteome</keyword>
<dbReference type="AlphaFoldDB" id="A0A7C9FRJ0"/>
<dbReference type="InterPro" id="IPR029052">
    <property type="entry name" value="Metallo-depent_PP-like"/>
</dbReference>
<dbReference type="Pfam" id="PF09423">
    <property type="entry name" value="PhoD"/>
    <property type="match status" value="1"/>
</dbReference>
<dbReference type="InterPro" id="IPR038607">
    <property type="entry name" value="PhoD-like_sf"/>
</dbReference>
<name>A0A7C9FRJ0_9BACT</name>
<evidence type="ECO:0000313" key="2">
    <source>
        <dbReference type="EMBL" id="MPR36249.1"/>
    </source>
</evidence>
<evidence type="ECO:0000313" key="3">
    <source>
        <dbReference type="Proteomes" id="UP000479293"/>
    </source>
</evidence>
<proteinExistence type="predicted"/>
<dbReference type="InterPro" id="IPR018946">
    <property type="entry name" value="PhoD-like_MPP"/>
</dbReference>
<evidence type="ECO:0000259" key="1">
    <source>
        <dbReference type="Pfam" id="PF09423"/>
    </source>
</evidence>
<dbReference type="InterPro" id="IPR052900">
    <property type="entry name" value="Phospholipid_Metab_Enz"/>
</dbReference>
<dbReference type="PANTHER" id="PTHR43606">
    <property type="entry name" value="PHOSPHATASE, PUTATIVE (AFU_ORTHOLOGUE AFUA_6G08710)-RELATED"/>
    <property type="match status" value="1"/>
</dbReference>
<dbReference type="Proteomes" id="UP000479293">
    <property type="component" value="Unassembled WGS sequence"/>
</dbReference>
<dbReference type="Gene3D" id="3.60.21.70">
    <property type="entry name" value="PhoD-like phosphatase"/>
    <property type="match status" value="1"/>
</dbReference>
<feature type="domain" description="PhoD-like phosphatase metallophosphatase" evidence="1">
    <location>
        <begin position="183"/>
        <end position="427"/>
    </location>
</feature>
<dbReference type="PANTHER" id="PTHR43606:SF1">
    <property type="entry name" value="PHOD-LIKE PHOSPHATASE METALLOPHOSPHATASE DOMAIN-CONTAINING PROTEIN"/>
    <property type="match status" value="1"/>
</dbReference>
<organism evidence="2 3">
    <name type="scientific">Salmonirosea aquatica</name>
    <dbReference type="NCBI Taxonomy" id="2654236"/>
    <lineage>
        <taxon>Bacteria</taxon>
        <taxon>Pseudomonadati</taxon>
        <taxon>Bacteroidota</taxon>
        <taxon>Cytophagia</taxon>
        <taxon>Cytophagales</taxon>
        <taxon>Spirosomataceae</taxon>
        <taxon>Salmonirosea</taxon>
    </lineage>
</organism>
<accession>A0A7C9FRJ0</accession>
<sequence>MKINSRRLFLKKAGIGVAAISFRKALFIPTDKFRIPAPNGVFFTTGCKMAEVTPTSAIFWTRLCAQAKPNPVRHQRQEKVFRHPIDFDEMMPVAQMDGGVAGREGEVRVTLKSTHQTIRSDWQKALTESDFTVKIPIDKVRPATRYEVLWEAKAAGSGPLTTIQSAFTTPSLDLVEKPIQLVTSTCQYFWSHDDAKRGFKTYDSMARLNPDFFVQTGDYVYYDKPGPLAKTLEKARHKWHAMDAWPALRDFYQKVPVYMLKDDHDLLDDDADPDSPAYGELSFEDGLNVWRENVPLADKPYRTFRWGKDLQIWLAEGREYRTPNKTADNPGKTIWGEEQKKWFQQTVEASDATFKILFSPTPIVGPDREKKTDNHANAAFQTEGDWLRGYLAAQKNMYVVNGDRHWQYVSVDAETGLMEFGSGPVSDFHAQGWPEDDVRPEHRFLRVKGGFLGVKISRKDGSPTAVFTHYDVDGHPTHEEKRVAV</sequence>
<reference evidence="2 3" key="1">
    <citation type="submission" date="2019-10" db="EMBL/GenBank/DDBJ databases">
        <title>Draft Genome Sequence of Cytophagaceae sp. SJW1-29.</title>
        <authorList>
            <person name="Choi A."/>
        </authorList>
    </citation>
    <scope>NUCLEOTIDE SEQUENCE [LARGE SCALE GENOMIC DNA]</scope>
    <source>
        <strain evidence="2 3">SJW1-29</strain>
    </source>
</reference>
<protein>
    <submittedName>
        <fullName evidence="2">Alkaline phosphatase</fullName>
    </submittedName>
</protein>
<dbReference type="EMBL" id="WHLY01000002">
    <property type="protein sequence ID" value="MPR36249.1"/>
    <property type="molecule type" value="Genomic_DNA"/>
</dbReference>
<comment type="caution">
    <text evidence="2">The sequence shown here is derived from an EMBL/GenBank/DDBJ whole genome shotgun (WGS) entry which is preliminary data.</text>
</comment>